<evidence type="ECO:0000256" key="1">
    <source>
        <dbReference type="SAM" id="Phobius"/>
    </source>
</evidence>
<feature type="transmembrane region" description="Helical" evidence="1">
    <location>
        <begin position="6"/>
        <end position="26"/>
    </location>
</feature>
<dbReference type="EMBL" id="CP102480">
    <property type="protein sequence ID" value="UUX49298.1"/>
    <property type="molecule type" value="Genomic_DNA"/>
</dbReference>
<reference evidence="2" key="1">
    <citation type="submission" date="2022-08" db="EMBL/GenBank/DDBJ databases">
        <title>Nisaea acidiphila sp. nov., isolated from a marine algal debris and emended description of the genus Nisaea Urios et al. 2008.</title>
        <authorList>
            <person name="Kwon K."/>
        </authorList>
    </citation>
    <scope>NUCLEOTIDE SEQUENCE</scope>
    <source>
        <strain evidence="2">MEBiC11861</strain>
    </source>
</reference>
<dbReference type="AlphaFoldDB" id="A0A9J7AQZ0"/>
<accession>A0A9J7AQZ0</accession>
<sequence length="60" mass="6565">MADFYLTPITATVLFVVAVISGYRYRRVWKTEGPAWQAWLYGSIAAGALLSLGFLPLKGG</sequence>
<gene>
    <name evidence="2" type="ORF">NUH88_18080</name>
</gene>
<name>A0A9J7AQZ0_9PROT</name>
<keyword evidence="1" id="KW-0812">Transmembrane</keyword>
<dbReference type="RefSeq" id="WP_257767864.1">
    <property type="nucleotide sequence ID" value="NZ_CP102480.1"/>
</dbReference>
<proteinExistence type="predicted"/>
<dbReference type="Proteomes" id="UP001060336">
    <property type="component" value="Chromosome"/>
</dbReference>
<protein>
    <submittedName>
        <fullName evidence="2">Uncharacterized protein</fullName>
    </submittedName>
</protein>
<evidence type="ECO:0000313" key="3">
    <source>
        <dbReference type="Proteomes" id="UP001060336"/>
    </source>
</evidence>
<evidence type="ECO:0000313" key="2">
    <source>
        <dbReference type="EMBL" id="UUX49298.1"/>
    </source>
</evidence>
<keyword evidence="1" id="KW-0472">Membrane</keyword>
<organism evidence="2 3">
    <name type="scientific">Nisaea acidiphila</name>
    <dbReference type="NCBI Taxonomy" id="1862145"/>
    <lineage>
        <taxon>Bacteria</taxon>
        <taxon>Pseudomonadati</taxon>
        <taxon>Pseudomonadota</taxon>
        <taxon>Alphaproteobacteria</taxon>
        <taxon>Rhodospirillales</taxon>
        <taxon>Thalassobaculaceae</taxon>
        <taxon>Nisaea</taxon>
    </lineage>
</organism>
<feature type="transmembrane region" description="Helical" evidence="1">
    <location>
        <begin position="38"/>
        <end position="57"/>
    </location>
</feature>
<keyword evidence="3" id="KW-1185">Reference proteome</keyword>
<keyword evidence="1" id="KW-1133">Transmembrane helix</keyword>
<dbReference type="KEGG" id="naci:NUH88_18080"/>